<dbReference type="EMBL" id="CP001854">
    <property type="protein sequence ID" value="ADB53343.1"/>
    <property type="molecule type" value="Genomic_DNA"/>
</dbReference>
<reference evidence="8 9" key="1">
    <citation type="journal article" date="2010" name="Stand. Genomic Sci.">
        <title>Complete genome sequence of Conexibacter woesei type strain (ID131577).</title>
        <authorList>
            <person name="Pukall R."/>
            <person name="Lapidus A."/>
            <person name="Glavina Del Rio T."/>
            <person name="Copeland A."/>
            <person name="Tice H."/>
            <person name="Cheng J.-F."/>
            <person name="Lucas S."/>
            <person name="Chen F."/>
            <person name="Nolan M."/>
            <person name="Bruce D."/>
            <person name="Goodwin L."/>
            <person name="Pitluck S."/>
            <person name="Mavromatis K."/>
            <person name="Ivanova N."/>
            <person name="Ovchinnikova G."/>
            <person name="Pati A."/>
            <person name="Chen A."/>
            <person name="Palaniappan K."/>
            <person name="Land M."/>
            <person name="Hauser L."/>
            <person name="Chang Y.-J."/>
            <person name="Jeffries C.D."/>
            <person name="Chain P."/>
            <person name="Meincke L."/>
            <person name="Sims D."/>
            <person name="Brettin T."/>
            <person name="Detter J.C."/>
            <person name="Rohde M."/>
            <person name="Goeker M."/>
            <person name="Bristow J."/>
            <person name="Eisen J.A."/>
            <person name="Markowitz V."/>
            <person name="Kyrpides N.C."/>
            <person name="Klenk H.-P."/>
            <person name="Hugenholtz P."/>
        </authorList>
    </citation>
    <scope>NUCLEOTIDE SEQUENCE [LARGE SCALE GENOMIC DNA]</scope>
    <source>
        <strain evidence="9">DSM 14684 / CIP 108061 / JCM 11494 / NBRC 100937 / ID131577</strain>
    </source>
</reference>
<dbReference type="eggNOG" id="COG3291">
    <property type="taxonomic scope" value="Bacteria"/>
</dbReference>
<feature type="region of interest" description="Disordered" evidence="5">
    <location>
        <begin position="382"/>
        <end position="402"/>
    </location>
</feature>
<dbReference type="GO" id="GO:0007229">
    <property type="term" value="P:integrin-mediated signaling pathway"/>
    <property type="evidence" value="ECO:0007669"/>
    <property type="project" value="UniProtKB-KW"/>
</dbReference>
<dbReference type="Gene3D" id="2.60.40.2030">
    <property type="match status" value="1"/>
</dbReference>
<dbReference type="InterPro" id="IPR003644">
    <property type="entry name" value="Calx_beta"/>
</dbReference>
<evidence type="ECO:0000256" key="4">
    <source>
        <dbReference type="ARBA" id="ARBA00023065"/>
    </source>
</evidence>
<dbReference type="Proteomes" id="UP000008229">
    <property type="component" value="Chromosome"/>
</dbReference>
<dbReference type="GO" id="GO:0016020">
    <property type="term" value="C:membrane"/>
    <property type="evidence" value="ECO:0007669"/>
    <property type="project" value="InterPro"/>
</dbReference>
<evidence type="ECO:0000259" key="7">
    <source>
        <dbReference type="SMART" id="SM00237"/>
    </source>
</evidence>
<dbReference type="KEGG" id="cwo:Cwoe_4932"/>
<dbReference type="PANTHER" id="PTHR11878:SF65">
    <property type="entry name" value="NA_CA-EXCHANGE PROTEIN, ISOFORM G"/>
    <property type="match status" value="1"/>
</dbReference>
<keyword evidence="2" id="KW-0677">Repeat</keyword>
<dbReference type="InterPro" id="IPR051171">
    <property type="entry name" value="CaCA"/>
</dbReference>
<feature type="signal peptide" evidence="6">
    <location>
        <begin position="1"/>
        <end position="19"/>
    </location>
</feature>
<dbReference type="HOGENOM" id="CLU_523481_0_0_11"/>
<dbReference type="InterPro" id="IPR025507">
    <property type="entry name" value="DUF4394"/>
</dbReference>
<evidence type="ECO:0000256" key="3">
    <source>
        <dbReference type="ARBA" id="ARBA00022837"/>
    </source>
</evidence>
<keyword evidence="4" id="KW-0406">Ion transport</keyword>
<dbReference type="STRING" id="469383.Cwoe_4932"/>
<evidence type="ECO:0000256" key="2">
    <source>
        <dbReference type="ARBA" id="ARBA00022737"/>
    </source>
</evidence>
<sequence precursor="true">MATTGAMLASLACSAPALAEPAAGVTPGGALATFDTARPGAFTSLRPIAGLQPGEYVGGIDYRFVPRAGETPPATSALYAIGVVHGVGFDTLRTYRIDTGTAIATQVGAPIAGIARTSVAPAAYGVDFNQTVDRIRVVNTADENLRINPNNGALAGNDTDLTAGFGVAAAAYDRVDADPATPTTLFGLAQLTAQLVRIGGVDGTPSPNTGAVSVVGPLGIASESADTLNMDIAPNGTAYATATPTGGQAGLYTTNLATGALNLTGSTALPLTGFAVLPAATAQFSAVALTAVEGTTATATVTRTGLPNDTASVRYATADGTATSADYAPASGTLTFAPGETSRTFTVATKQNGADGPDKTVALSLSDPAAPLTLGTPASATLTIADDDPAPPAPRAPDTRAPVTSLTAPRTVTLSAFLRRGITASARTNEPARLAFALEAAPRSARLAAAYRLTLATRTLRGLSAARRSVTLKPVRTLVGMPRKAFKVRVRVTATDAAGNARSTTRTVTVKPARARRPRR</sequence>
<feature type="chain" id="PRO_5003044142" evidence="6">
    <location>
        <begin position="20"/>
        <end position="520"/>
    </location>
</feature>
<proteinExistence type="predicted"/>
<keyword evidence="8" id="KW-0401">Integrin</keyword>
<keyword evidence="1 6" id="KW-0732">Signal</keyword>
<accession>D3FC48</accession>
<dbReference type="AlphaFoldDB" id="D3FC48"/>
<keyword evidence="9" id="KW-1185">Reference proteome</keyword>
<protein>
    <submittedName>
        <fullName evidence="8">Na-Ca exchanger/integrin-beta4</fullName>
    </submittedName>
</protein>
<reference evidence="9" key="2">
    <citation type="submission" date="2010-01" db="EMBL/GenBank/DDBJ databases">
        <title>The complete genome of Conexibacter woesei DSM 14684.</title>
        <authorList>
            <consortium name="US DOE Joint Genome Institute (JGI-PGF)"/>
            <person name="Lucas S."/>
            <person name="Copeland A."/>
            <person name="Lapidus A."/>
            <person name="Glavina del Rio T."/>
            <person name="Dalin E."/>
            <person name="Tice H."/>
            <person name="Bruce D."/>
            <person name="Goodwin L."/>
            <person name="Pitluck S."/>
            <person name="Kyrpides N."/>
            <person name="Mavromatis K."/>
            <person name="Ivanova N."/>
            <person name="Mikhailova N."/>
            <person name="Chertkov O."/>
            <person name="Brettin T."/>
            <person name="Detter J.C."/>
            <person name="Han C."/>
            <person name="Larimer F."/>
            <person name="Land M."/>
            <person name="Hauser L."/>
            <person name="Markowitz V."/>
            <person name="Cheng J.-F."/>
            <person name="Hugenholtz P."/>
            <person name="Woyke T."/>
            <person name="Wu D."/>
            <person name="Pukall R."/>
            <person name="Steenblock K."/>
            <person name="Schneider S."/>
            <person name="Klenk H.-P."/>
            <person name="Eisen J.A."/>
        </authorList>
    </citation>
    <scope>NUCLEOTIDE SEQUENCE [LARGE SCALE GENOMIC DNA]</scope>
    <source>
        <strain evidence="9">DSM 14684 / CIP 108061 / JCM 11494 / NBRC 100937 / ID131577</strain>
    </source>
</reference>
<organism evidence="8 9">
    <name type="scientific">Conexibacter woesei (strain DSM 14684 / CCUG 47730 / CIP 108061 / JCM 11494 / NBRC 100937 / ID131577)</name>
    <dbReference type="NCBI Taxonomy" id="469383"/>
    <lineage>
        <taxon>Bacteria</taxon>
        <taxon>Bacillati</taxon>
        <taxon>Actinomycetota</taxon>
        <taxon>Thermoleophilia</taxon>
        <taxon>Solirubrobacterales</taxon>
        <taxon>Conexibacteraceae</taxon>
        <taxon>Conexibacter</taxon>
    </lineage>
</organism>
<gene>
    <name evidence="8" type="ordered locus">Cwoe_4932</name>
</gene>
<feature type="domain" description="Calx-beta" evidence="7">
    <location>
        <begin position="270"/>
        <end position="366"/>
    </location>
</feature>
<dbReference type="Pfam" id="PF14339">
    <property type="entry name" value="DUF4394"/>
    <property type="match status" value="1"/>
</dbReference>
<dbReference type="InterPro" id="IPR038081">
    <property type="entry name" value="CalX-like_sf"/>
</dbReference>
<dbReference type="Pfam" id="PF03160">
    <property type="entry name" value="Calx-beta"/>
    <property type="match status" value="1"/>
</dbReference>
<evidence type="ECO:0000256" key="5">
    <source>
        <dbReference type="SAM" id="MobiDB-lite"/>
    </source>
</evidence>
<keyword evidence="4" id="KW-0813">Transport</keyword>
<evidence type="ECO:0000313" key="8">
    <source>
        <dbReference type="EMBL" id="ADB53343.1"/>
    </source>
</evidence>
<evidence type="ECO:0000313" key="9">
    <source>
        <dbReference type="Proteomes" id="UP000008229"/>
    </source>
</evidence>
<name>D3FC48_CONWI</name>
<keyword evidence="3" id="KW-0106">Calcium</keyword>
<dbReference type="GO" id="GO:0030001">
    <property type="term" value="P:metal ion transport"/>
    <property type="evidence" value="ECO:0007669"/>
    <property type="project" value="TreeGrafter"/>
</dbReference>
<dbReference type="PANTHER" id="PTHR11878">
    <property type="entry name" value="SODIUM/CALCIUM EXCHANGER"/>
    <property type="match status" value="1"/>
</dbReference>
<dbReference type="SMART" id="SM00237">
    <property type="entry name" value="Calx_beta"/>
    <property type="match status" value="1"/>
</dbReference>
<feature type="region of interest" description="Disordered" evidence="5">
    <location>
        <begin position="500"/>
        <end position="520"/>
    </location>
</feature>
<evidence type="ECO:0000256" key="1">
    <source>
        <dbReference type="ARBA" id="ARBA00022729"/>
    </source>
</evidence>
<dbReference type="SUPFAM" id="SSF141072">
    <property type="entry name" value="CalX-like"/>
    <property type="match status" value="1"/>
</dbReference>
<evidence type="ECO:0000256" key="6">
    <source>
        <dbReference type="SAM" id="SignalP"/>
    </source>
</evidence>